<proteinExistence type="predicted"/>
<name>A0A2P2PDP9_RHIMU</name>
<evidence type="ECO:0000313" key="1">
    <source>
        <dbReference type="EMBL" id="MBX52799.1"/>
    </source>
</evidence>
<dbReference type="EMBL" id="GGEC01072315">
    <property type="protein sequence ID" value="MBX52799.1"/>
    <property type="molecule type" value="Transcribed_RNA"/>
</dbReference>
<accession>A0A2P2PDP9</accession>
<organism evidence="1">
    <name type="scientific">Rhizophora mucronata</name>
    <name type="common">Asiatic mangrove</name>
    <dbReference type="NCBI Taxonomy" id="61149"/>
    <lineage>
        <taxon>Eukaryota</taxon>
        <taxon>Viridiplantae</taxon>
        <taxon>Streptophyta</taxon>
        <taxon>Embryophyta</taxon>
        <taxon>Tracheophyta</taxon>
        <taxon>Spermatophyta</taxon>
        <taxon>Magnoliopsida</taxon>
        <taxon>eudicotyledons</taxon>
        <taxon>Gunneridae</taxon>
        <taxon>Pentapetalae</taxon>
        <taxon>rosids</taxon>
        <taxon>fabids</taxon>
        <taxon>Malpighiales</taxon>
        <taxon>Rhizophoraceae</taxon>
        <taxon>Rhizophora</taxon>
    </lineage>
</organism>
<sequence length="11" mass="1318">MSVLFLPNFCF</sequence>
<reference evidence="1" key="1">
    <citation type="submission" date="2018-02" db="EMBL/GenBank/DDBJ databases">
        <title>Rhizophora mucronata_Transcriptome.</title>
        <authorList>
            <person name="Meera S.P."/>
            <person name="Sreeshan A."/>
            <person name="Augustine A."/>
        </authorList>
    </citation>
    <scope>NUCLEOTIDE SEQUENCE</scope>
    <source>
        <tissue evidence="1">Leaf</tissue>
    </source>
</reference>
<protein>
    <submittedName>
        <fullName evidence="1">Uncharacterized protein</fullName>
    </submittedName>
</protein>